<sequence length="70" mass="7401">MAGFDDVTKKAQEFLKSDKVQDALKGEKAEEISDKILGGVADVANKVTGGKHADKIEGARDAADKKIGDQ</sequence>
<dbReference type="OrthoDB" id="3267972at2"/>
<evidence type="ECO:0000313" key="3">
    <source>
        <dbReference type="Proteomes" id="UP000190857"/>
    </source>
</evidence>
<evidence type="ECO:0000256" key="1">
    <source>
        <dbReference type="SAM" id="MobiDB-lite"/>
    </source>
</evidence>
<feature type="compositionally biased region" description="Basic and acidic residues" evidence="1">
    <location>
        <begin position="51"/>
        <end position="70"/>
    </location>
</feature>
<dbReference type="Proteomes" id="UP000190857">
    <property type="component" value="Unassembled WGS sequence"/>
</dbReference>
<dbReference type="EMBL" id="FUZP01000001">
    <property type="protein sequence ID" value="SKC40035.1"/>
    <property type="molecule type" value="Genomic_DNA"/>
</dbReference>
<proteinExistence type="predicted"/>
<feature type="region of interest" description="Disordered" evidence="1">
    <location>
        <begin position="50"/>
        <end position="70"/>
    </location>
</feature>
<reference evidence="2 3" key="1">
    <citation type="submission" date="2017-02" db="EMBL/GenBank/DDBJ databases">
        <authorList>
            <person name="Peterson S.W."/>
        </authorList>
    </citation>
    <scope>NUCLEOTIDE SEQUENCE [LARGE SCALE GENOMIC DNA]</scope>
    <source>
        <strain evidence="2 3">VKM Ac-2059</strain>
    </source>
</reference>
<dbReference type="STRING" id="123320.SAMN06309945_0600"/>
<accession>A0A1T5ILL5</accession>
<name>A0A1T5ILL5_9MICO</name>
<dbReference type="Pfam" id="PF14013">
    <property type="entry name" value="MT0933_antitox"/>
    <property type="match status" value="1"/>
</dbReference>
<dbReference type="RefSeq" id="WP_079726805.1">
    <property type="nucleotide sequence ID" value="NZ_FUZP01000001.1"/>
</dbReference>
<keyword evidence="3" id="KW-1185">Reference proteome</keyword>
<dbReference type="AlphaFoldDB" id="A0A1T5ILL5"/>
<dbReference type="InterPro" id="IPR028037">
    <property type="entry name" value="Antitoxin_Rv0909/MT0933"/>
</dbReference>
<evidence type="ECO:0000313" key="2">
    <source>
        <dbReference type="EMBL" id="SKC40035.1"/>
    </source>
</evidence>
<organism evidence="2 3">
    <name type="scientific">Okibacterium fritillariae</name>
    <dbReference type="NCBI Taxonomy" id="123320"/>
    <lineage>
        <taxon>Bacteria</taxon>
        <taxon>Bacillati</taxon>
        <taxon>Actinomycetota</taxon>
        <taxon>Actinomycetes</taxon>
        <taxon>Micrococcales</taxon>
        <taxon>Microbacteriaceae</taxon>
        <taxon>Okibacterium</taxon>
    </lineage>
</organism>
<gene>
    <name evidence="2" type="ORF">SAMN06309945_0600</name>
</gene>
<protein>
    <submittedName>
        <fullName evidence="2">MT0933-like antitoxin protein</fullName>
    </submittedName>
</protein>